<proteinExistence type="predicted"/>
<gene>
    <name evidence="2" type="ORF">ACFQ0P_15505</name>
</gene>
<evidence type="ECO:0000259" key="1">
    <source>
        <dbReference type="Pfam" id="PF00266"/>
    </source>
</evidence>
<accession>A0ABW3ALN2</accession>
<sequence>MALHTLPAPPPTVAAARREFTGGRGYLAACTVGLPTRATRAAVIAELDAAASGRPDPSAASAAVERSRGLFARLVGVEPSRVAIGSQVSVAVALVAASLPDGAEVLVADGDFSSVVLPFVHAGRSLRVRSVPLAELAESVGPSTALVAFSLVQSATGEVADADAILAAAARYGARTLCDATQAVGWLPVEASRFDAVVCHTYKWLCAPRGVSFLTLSDELARDIPPLFAGWYAGADPWSSCYGGDVELAPDASRFDASPAWQAFVGAAPALALFASLDAEALRDHATGLAAAFRLRLGLARPARDSAIVTWADPDGADLARMANAGIVASGRAGRARVAFHVFNDEEDVDLAVRALGR</sequence>
<dbReference type="EMBL" id="JBHTII010000002">
    <property type="protein sequence ID" value="MFD0791802.1"/>
    <property type="molecule type" value="Genomic_DNA"/>
</dbReference>
<dbReference type="SUPFAM" id="SSF53383">
    <property type="entry name" value="PLP-dependent transferases"/>
    <property type="match status" value="1"/>
</dbReference>
<dbReference type="GO" id="GO:0008483">
    <property type="term" value="F:transaminase activity"/>
    <property type="evidence" value="ECO:0007669"/>
    <property type="project" value="UniProtKB-KW"/>
</dbReference>
<comment type="caution">
    <text evidence="2">The sequence shown here is derived from an EMBL/GenBank/DDBJ whole genome shotgun (WGS) entry which is preliminary data.</text>
</comment>
<dbReference type="RefSeq" id="WP_204979534.1">
    <property type="nucleotide sequence ID" value="NZ_JBHTII010000002.1"/>
</dbReference>
<keyword evidence="3" id="KW-1185">Reference proteome</keyword>
<dbReference type="InterPro" id="IPR015421">
    <property type="entry name" value="PyrdxlP-dep_Trfase_major"/>
</dbReference>
<dbReference type="InterPro" id="IPR015422">
    <property type="entry name" value="PyrdxlP-dep_Trfase_small"/>
</dbReference>
<keyword evidence="2" id="KW-0032">Aminotransferase</keyword>
<feature type="domain" description="Aminotransferase class V" evidence="1">
    <location>
        <begin position="60"/>
        <end position="296"/>
    </location>
</feature>
<reference evidence="3" key="1">
    <citation type="journal article" date="2019" name="Int. J. Syst. Evol. Microbiol.">
        <title>The Global Catalogue of Microorganisms (GCM) 10K type strain sequencing project: providing services to taxonomists for standard genome sequencing and annotation.</title>
        <authorList>
            <consortium name="The Broad Institute Genomics Platform"/>
            <consortium name="The Broad Institute Genome Sequencing Center for Infectious Disease"/>
            <person name="Wu L."/>
            <person name="Ma J."/>
        </authorList>
    </citation>
    <scope>NUCLEOTIDE SEQUENCE [LARGE SCALE GENOMIC DNA]</scope>
    <source>
        <strain evidence="3">CCUG 54523</strain>
    </source>
</reference>
<dbReference type="PANTHER" id="PTHR43586">
    <property type="entry name" value="CYSTEINE DESULFURASE"/>
    <property type="match status" value="1"/>
</dbReference>
<organism evidence="2 3">
    <name type="scientific">Microbacterium insulae</name>
    <dbReference type="NCBI Taxonomy" id="483014"/>
    <lineage>
        <taxon>Bacteria</taxon>
        <taxon>Bacillati</taxon>
        <taxon>Actinomycetota</taxon>
        <taxon>Actinomycetes</taxon>
        <taxon>Micrococcales</taxon>
        <taxon>Microbacteriaceae</taxon>
        <taxon>Microbacterium</taxon>
    </lineage>
</organism>
<dbReference type="Gene3D" id="3.40.640.10">
    <property type="entry name" value="Type I PLP-dependent aspartate aminotransferase-like (Major domain)"/>
    <property type="match status" value="1"/>
</dbReference>
<dbReference type="Proteomes" id="UP001597055">
    <property type="component" value="Unassembled WGS sequence"/>
</dbReference>
<name>A0ABW3ALN2_9MICO</name>
<dbReference type="InterPro" id="IPR015424">
    <property type="entry name" value="PyrdxlP-dep_Trfase"/>
</dbReference>
<dbReference type="InterPro" id="IPR000192">
    <property type="entry name" value="Aminotrans_V_dom"/>
</dbReference>
<evidence type="ECO:0000313" key="2">
    <source>
        <dbReference type="EMBL" id="MFD0791802.1"/>
    </source>
</evidence>
<dbReference type="Pfam" id="PF00266">
    <property type="entry name" value="Aminotran_5"/>
    <property type="match status" value="1"/>
</dbReference>
<protein>
    <submittedName>
        <fullName evidence="2">Aminotransferase class V-fold PLP-dependent enzyme</fullName>
    </submittedName>
</protein>
<dbReference type="PANTHER" id="PTHR43586:SF21">
    <property type="entry name" value="PYRIDOXAL PHOSPHATE (PLP)-DEPENDENT ASPARTATE AMINOTRANSFERASE SUPERFAMILY"/>
    <property type="match status" value="1"/>
</dbReference>
<dbReference type="Gene3D" id="3.90.1150.10">
    <property type="entry name" value="Aspartate Aminotransferase, domain 1"/>
    <property type="match status" value="1"/>
</dbReference>
<evidence type="ECO:0000313" key="3">
    <source>
        <dbReference type="Proteomes" id="UP001597055"/>
    </source>
</evidence>
<keyword evidence="2" id="KW-0808">Transferase</keyword>